<comment type="caution">
    <text evidence="1">The sequence shown here is derived from an EMBL/GenBank/DDBJ whole genome shotgun (WGS) entry which is preliminary data.</text>
</comment>
<gene>
    <name evidence="1" type="ORF">PBRASI_LOCUS11160</name>
</gene>
<protein>
    <submittedName>
        <fullName evidence="1">11348_t:CDS:1</fullName>
    </submittedName>
</protein>
<dbReference type="EMBL" id="CAJVPI010004519">
    <property type="protein sequence ID" value="CAG8668247.1"/>
    <property type="molecule type" value="Genomic_DNA"/>
</dbReference>
<name>A0A9N9EE45_9GLOM</name>
<organism evidence="1 2">
    <name type="scientific">Paraglomus brasilianum</name>
    <dbReference type="NCBI Taxonomy" id="144538"/>
    <lineage>
        <taxon>Eukaryota</taxon>
        <taxon>Fungi</taxon>
        <taxon>Fungi incertae sedis</taxon>
        <taxon>Mucoromycota</taxon>
        <taxon>Glomeromycotina</taxon>
        <taxon>Glomeromycetes</taxon>
        <taxon>Paraglomerales</taxon>
        <taxon>Paraglomeraceae</taxon>
        <taxon>Paraglomus</taxon>
    </lineage>
</organism>
<sequence length="99" mass="11304">MAAILFEVDSYQDIQGEVSLQLHIENIFNLKKAVKAKLKSKLKSETNAQAQQLQDPREKLLEIHSVGPTSKNRGKQAFLKSDDCLNLNFHDLLFFFNLT</sequence>
<evidence type="ECO:0000313" key="1">
    <source>
        <dbReference type="EMBL" id="CAG8668247.1"/>
    </source>
</evidence>
<accession>A0A9N9EE45</accession>
<dbReference type="AlphaFoldDB" id="A0A9N9EE45"/>
<evidence type="ECO:0000313" key="2">
    <source>
        <dbReference type="Proteomes" id="UP000789739"/>
    </source>
</evidence>
<dbReference type="Proteomes" id="UP000789739">
    <property type="component" value="Unassembled WGS sequence"/>
</dbReference>
<reference evidence="1" key="1">
    <citation type="submission" date="2021-06" db="EMBL/GenBank/DDBJ databases">
        <authorList>
            <person name="Kallberg Y."/>
            <person name="Tangrot J."/>
            <person name="Rosling A."/>
        </authorList>
    </citation>
    <scope>NUCLEOTIDE SEQUENCE</scope>
    <source>
        <strain evidence="1">BR232B</strain>
    </source>
</reference>
<keyword evidence="2" id="KW-1185">Reference proteome</keyword>
<proteinExistence type="predicted"/>